<dbReference type="NCBIfam" id="NF005293">
    <property type="entry name" value="PRK06816.1"/>
    <property type="match status" value="1"/>
</dbReference>
<proteinExistence type="predicted"/>
<keyword evidence="5" id="KW-1185">Reference proteome</keyword>
<dbReference type="EC" id="2.3.1.180" evidence="4"/>
<evidence type="ECO:0000313" key="5">
    <source>
        <dbReference type="Proteomes" id="UP001523550"/>
    </source>
</evidence>
<evidence type="ECO:0000313" key="4">
    <source>
        <dbReference type="EMBL" id="MCP1727739.1"/>
    </source>
</evidence>
<accession>A0ABT1G8U4</accession>
<protein>
    <submittedName>
        <fullName evidence="4">3-oxoacyl-[acyl-carrier-protein] synthase-3</fullName>
        <ecNumber evidence="4">2.3.1.180</ecNumber>
    </submittedName>
</protein>
<reference evidence="4 5" key="1">
    <citation type="submission" date="2022-03" db="EMBL/GenBank/DDBJ databases">
        <title>Genomic Encyclopedia of Type Strains, Phase III (KMG-III): the genomes of soil and plant-associated and newly described type strains.</title>
        <authorList>
            <person name="Whitman W."/>
        </authorList>
    </citation>
    <scope>NUCLEOTIDE SEQUENCE [LARGE SCALE GENOMIC DNA]</scope>
    <source>
        <strain evidence="4 5">BSker1</strain>
    </source>
</reference>
<dbReference type="PANTHER" id="PTHR34069">
    <property type="entry name" value="3-OXOACYL-[ACYL-CARRIER-PROTEIN] SYNTHASE 3"/>
    <property type="match status" value="1"/>
</dbReference>
<organism evidence="4 5">
    <name type="scientific">Natronospira proteinivora</name>
    <dbReference type="NCBI Taxonomy" id="1807133"/>
    <lineage>
        <taxon>Bacteria</taxon>
        <taxon>Pseudomonadati</taxon>
        <taxon>Pseudomonadota</taxon>
        <taxon>Gammaproteobacteria</taxon>
        <taxon>Natronospirales</taxon>
        <taxon>Natronospiraceae</taxon>
        <taxon>Natronospira</taxon>
    </lineage>
</organism>
<dbReference type="SUPFAM" id="SSF53901">
    <property type="entry name" value="Thiolase-like"/>
    <property type="match status" value="1"/>
</dbReference>
<dbReference type="GO" id="GO:0033818">
    <property type="term" value="F:beta-ketoacyl-acyl-carrier-protein synthase III activity"/>
    <property type="evidence" value="ECO:0007669"/>
    <property type="project" value="UniProtKB-EC"/>
</dbReference>
<dbReference type="PANTHER" id="PTHR34069:SF3">
    <property type="entry name" value="ACYL-COA:ACYL-COA ALKYLTRANSFERASE"/>
    <property type="match status" value="1"/>
</dbReference>
<evidence type="ECO:0000256" key="2">
    <source>
        <dbReference type="ARBA" id="ARBA00023315"/>
    </source>
</evidence>
<feature type="domain" description="Beta-ketoacyl-[acyl-carrier-protein] synthase III C-terminal" evidence="3">
    <location>
        <begin position="290"/>
        <end position="368"/>
    </location>
</feature>
<keyword evidence="2 4" id="KW-0012">Acyltransferase</keyword>
<keyword evidence="1 4" id="KW-0808">Transferase</keyword>
<dbReference type="CDD" id="cd00827">
    <property type="entry name" value="init_cond_enzymes"/>
    <property type="match status" value="1"/>
</dbReference>
<sequence length="386" mass="42196">MNKVCITSLSRFMPGEAVTNDAMEKVLGQVGDRPSRARRVILRQNGIRRRHYVLDSENGEPRWNNAQLTAEAIRRLDGKVFDPEGMDLLACGTSMADQLMPSHAVMVHGELGAGPCETVSTSGICSAGILALKQAWLAVAVGEARQAVATGSETSSLMMRSAHFQAEAEALAQERAEAVTQRPELAFEKEFLRWMLSDGAGAMLLSDRPGPGPVNLWIDWIDSTSHAGDMPVCMYAGAEKNKAGYLKGWREFGGPEALGRNSVMAVKQDVRLLNDEVVKKTVDETLPRVCARRGLDVSSVDWFLPHMSSEYFRGPLTEGMARVGTEIPQDRWFTNLAERGNTGAASIFIMLEELAASGQLESGQKILCFVPESGRFTSCWMQLTVA</sequence>
<evidence type="ECO:0000256" key="1">
    <source>
        <dbReference type="ARBA" id="ARBA00022679"/>
    </source>
</evidence>
<dbReference type="InterPro" id="IPR016039">
    <property type="entry name" value="Thiolase-like"/>
</dbReference>
<gene>
    <name evidence="4" type="ORF">J2T60_001739</name>
</gene>
<dbReference type="RefSeq" id="WP_366518300.1">
    <property type="nucleotide sequence ID" value="NZ_JALJYF010000002.1"/>
</dbReference>
<dbReference type="Pfam" id="PF08541">
    <property type="entry name" value="ACP_syn_III_C"/>
    <property type="match status" value="1"/>
</dbReference>
<name>A0ABT1G8U4_9GAMM</name>
<evidence type="ECO:0000259" key="3">
    <source>
        <dbReference type="Pfam" id="PF08541"/>
    </source>
</evidence>
<dbReference type="Gene3D" id="3.40.47.10">
    <property type="match status" value="2"/>
</dbReference>
<dbReference type="EMBL" id="JALJYF010000002">
    <property type="protein sequence ID" value="MCP1727739.1"/>
    <property type="molecule type" value="Genomic_DNA"/>
</dbReference>
<comment type="caution">
    <text evidence="4">The sequence shown here is derived from an EMBL/GenBank/DDBJ whole genome shotgun (WGS) entry which is preliminary data.</text>
</comment>
<dbReference type="InterPro" id="IPR013747">
    <property type="entry name" value="ACP_syn_III_C"/>
</dbReference>
<dbReference type="Proteomes" id="UP001523550">
    <property type="component" value="Unassembled WGS sequence"/>
</dbReference>